<dbReference type="PANTHER" id="PTHR24305">
    <property type="entry name" value="CYTOCHROME P450"/>
    <property type="match status" value="1"/>
</dbReference>
<comment type="similarity">
    <text evidence="2 3">Belongs to the cytochrome P450 family.</text>
</comment>
<name>A0ABU4I0A7_9ACTN</name>
<sequence>MGETAEATSRTDAPIEGLPPGPRMPRALQDVATVTRLRPFLRRAQRRYGDIFTVRVHRFGNIVAVGDPELIKRTFTASPRTLYSGEGSALGPVLGINSLLVIDEQIHLRQRKLLLPPFHGERMRAYESTIERIATDELAQWREGEEFPVAPSTMRITLRAILVAVFGAHDEVLQRLEELVPRMTELGSALTPVPILHHDLGPLSPWGRFRRMRAEFDALCDDLIDEAKHDPELERRPDVLALMVQARHDDGSRMRNEEIRDQLMTMLAAGHETTAATLAWTVERLRRHPGVLARLVAEADAGGRDYRDATIREVQRLRPVIMFSIRIVKRPFELGGYVLPPGTRIALGGALTHYDERLFPDALRFSPERFLGRAPETYAWIPFGGGIRRCIGATFAHMEMDVVLRTLLRMWTLEPTTAPPERLKFRGVAYAPADGGLARVRRREPRALPARAVRERVTITVAPA</sequence>
<feature type="compositionally biased region" description="Polar residues" evidence="4">
    <location>
        <begin position="1"/>
        <end position="11"/>
    </location>
</feature>
<dbReference type="CDD" id="cd11053">
    <property type="entry name" value="CYP110-like"/>
    <property type="match status" value="1"/>
</dbReference>
<evidence type="ECO:0000256" key="4">
    <source>
        <dbReference type="SAM" id="MobiDB-lite"/>
    </source>
</evidence>
<gene>
    <name evidence="5" type="ORF">R7226_28770</name>
</gene>
<evidence type="ECO:0000256" key="2">
    <source>
        <dbReference type="ARBA" id="ARBA00010617"/>
    </source>
</evidence>
<keyword evidence="3" id="KW-0349">Heme</keyword>
<dbReference type="Gene3D" id="1.10.630.10">
    <property type="entry name" value="Cytochrome P450"/>
    <property type="match status" value="1"/>
</dbReference>
<organism evidence="5 6">
    <name type="scientific">Conexibacter stalactiti</name>
    <dbReference type="NCBI Taxonomy" id="1940611"/>
    <lineage>
        <taxon>Bacteria</taxon>
        <taxon>Bacillati</taxon>
        <taxon>Actinomycetota</taxon>
        <taxon>Thermoleophilia</taxon>
        <taxon>Solirubrobacterales</taxon>
        <taxon>Conexibacteraceae</taxon>
        <taxon>Conexibacter</taxon>
    </lineage>
</organism>
<dbReference type="InterPro" id="IPR036396">
    <property type="entry name" value="Cyt_P450_sf"/>
</dbReference>
<dbReference type="InterPro" id="IPR050121">
    <property type="entry name" value="Cytochrome_P450_monoxygenase"/>
</dbReference>
<comment type="cofactor">
    <cofactor evidence="1">
        <name>heme</name>
        <dbReference type="ChEBI" id="CHEBI:30413"/>
    </cofactor>
</comment>
<dbReference type="PROSITE" id="PS00086">
    <property type="entry name" value="CYTOCHROME_P450"/>
    <property type="match status" value="1"/>
</dbReference>
<reference evidence="6" key="1">
    <citation type="submission" date="2023-07" db="EMBL/GenBank/DDBJ databases">
        <title>Conexibacter stalactiti sp. nov., isolated from stalactites in a lava cave and emended description of the genus Conexibacter.</title>
        <authorList>
            <person name="Lee S.D."/>
        </authorList>
    </citation>
    <scope>NUCLEOTIDE SEQUENCE [LARGE SCALE GENOMIC DNA]</scope>
    <source>
        <strain evidence="6">KCTC 39840</strain>
    </source>
</reference>
<evidence type="ECO:0000256" key="1">
    <source>
        <dbReference type="ARBA" id="ARBA00001971"/>
    </source>
</evidence>
<dbReference type="EMBL" id="JAWSTH010000138">
    <property type="protein sequence ID" value="MDW5598387.1"/>
    <property type="molecule type" value="Genomic_DNA"/>
</dbReference>
<comment type="caution">
    <text evidence="5">The sequence shown here is derived from an EMBL/GenBank/DDBJ whole genome shotgun (WGS) entry which is preliminary data.</text>
</comment>
<dbReference type="PRINTS" id="PR00463">
    <property type="entry name" value="EP450I"/>
</dbReference>
<dbReference type="Pfam" id="PF00067">
    <property type="entry name" value="p450"/>
    <property type="match status" value="1"/>
</dbReference>
<keyword evidence="3" id="KW-0408">Iron</keyword>
<accession>A0ABU4I0A7</accession>
<proteinExistence type="inferred from homology"/>
<keyword evidence="3" id="KW-0503">Monooxygenase</keyword>
<dbReference type="InterPro" id="IPR002401">
    <property type="entry name" value="Cyt_P450_E_grp-I"/>
</dbReference>
<evidence type="ECO:0000313" key="5">
    <source>
        <dbReference type="EMBL" id="MDW5598387.1"/>
    </source>
</evidence>
<keyword evidence="6" id="KW-1185">Reference proteome</keyword>
<keyword evidence="3" id="KW-0560">Oxidoreductase</keyword>
<dbReference type="InterPro" id="IPR017972">
    <property type="entry name" value="Cyt_P450_CS"/>
</dbReference>
<dbReference type="InterPro" id="IPR001128">
    <property type="entry name" value="Cyt_P450"/>
</dbReference>
<dbReference type="SUPFAM" id="SSF48264">
    <property type="entry name" value="Cytochrome P450"/>
    <property type="match status" value="1"/>
</dbReference>
<dbReference type="PRINTS" id="PR00385">
    <property type="entry name" value="P450"/>
</dbReference>
<protein>
    <submittedName>
        <fullName evidence="5">Cytochrome P450</fullName>
    </submittedName>
</protein>
<evidence type="ECO:0000313" key="6">
    <source>
        <dbReference type="Proteomes" id="UP001284601"/>
    </source>
</evidence>
<dbReference type="PANTHER" id="PTHR24305:SF166">
    <property type="entry name" value="CYTOCHROME P450 12A4, MITOCHONDRIAL-RELATED"/>
    <property type="match status" value="1"/>
</dbReference>
<dbReference type="Proteomes" id="UP001284601">
    <property type="component" value="Unassembled WGS sequence"/>
</dbReference>
<dbReference type="RefSeq" id="WP_318600914.1">
    <property type="nucleotide sequence ID" value="NZ_JAWSTH010000138.1"/>
</dbReference>
<evidence type="ECO:0000256" key="3">
    <source>
        <dbReference type="RuleBase" id="RU000461"/>
    </source>
</evidence>
<feature type="region of interest" description="Disordered" evidence="4">
    <location>
        <begin position="1"/>
        <end position="24"/>
    </location>
</feature>
<keyword evidence="3" id="KW-0479">Metal-binding</keyword>